<organism evidence="2 3">
    <name type="scientific">Pedococcus aerophilus</name>
    <dbReference type="NCBI Taxonomy" id="436356"/>
    <lineage>
        <taxon>Bacteria</taxon>
        <taxon>Bacillati</taxon>
        <taxon>Actinomycetota</taxon>
        <taxon>Actinomycetes</taxon>
        <taxon>Micrococcales</taxon>
        <taxon>Intrasporangiaceae</taxon>
        <taxon>Pedococcus</taxon>
    </lineage>
</organism>
<protein>
    <submittedName>
        <fullName evidence="2">Uncharacterized protein</fullName>
    </submittedName>
</protein>
<comment type="caution">
    <text evidence="2">The sequence shown here is derived from an EMBL/GenBank/DDBJ whole genome shotgun (WGS) entry which is preliminary data.</text>
</comment>
<reference evidence="2 3" key="1">
    <citation type="journal article" date="2019" name="Int. J. Syst. Evol. Microbiol.">
        <title>The Global Catalogue of Microorganisms (GCM) 10K type strain sequencing project: providing services to taxonomists for standard genome sequencing and annotation.</title>
        <authorList>
            <consortium name="The Broad Institute Genomics Platform"/>
            <consortium name="The Broad Institute Genome Sequencing Center for Infectious Disease"/>
            <person name="Wu L."/>
            <person name="Ma J."/>
        </authorList>
    </citation>
    <scope>NUCLEOTIDE SEQUENCE [LARGE SCALE GENOMIC DNA]</scope>
    <source>
        <strain evidence="2 3">JCM 16378</strain>
    </source>
</reference>
<dbReference type="Proteomes" id="UP001501326">
    <property type="component" value="Unassembled WGS sequence"/>
</dbReference>
<dbReference type="EMBL" id="BAAARN010000005">
    <property type="protein sequence ID" value="GAA2739852.1"/>
    <property type="molecule type" value="Genomic_DNA"/>
</dbReference>
<gene>
    <name evidence="2" type="ORF">GCM10009867_37600</name>
</gene>
<keyword evidence="1" id="KW-0812">Transmembrane</keyword>
<accession>A0ABN3UWX3</accession>
<proteinExistence type="predicted"/>
<evidence type="ECO:0000313" key="2">
    <source>
        <dbReference type="EMBL" id="GAA2739852.1"/>
    </source>
</evidence>
<evidence type="ECO:0000256" key="1">
    <source>
        <dbReference type="SAM" id="Phobius"/>
    </source>
</evidence>
<evidence type="ECO:0000313" key="3">
    <source>
        <dbReference type="Proteomes" id="UP001501326"/>
    </source>
</evidence>
<keyword evidence="3" id="KW-1185">Reference proteome</keyword>
<keyword evidence="1" id="KW-1133">Transmembrane helix</keyword>
<keyword evidence="1" id="KW-0472">Membrane</keyword>
<feature type="transmembrane region" description="Helical" evidence="1">
    <location>
        <begin position="196"/>
        <end position="219"/>
    </location>
</feature>
<feature type="transmembrane region" description="Helical" evidence="1">
    <location>
        <begin position="225"/>
        <end position="245"/>
    </location>
</feature>
<sequence>MHYRAAPWLIDYAHHPELVEELEGLGLLPAGCLVLDNGNDPSLAWTASYDEDASRYFLENTERPEPILVTPCATVAVEVSDWYGGASMRVRTLMADGALVETKLRWPCMPPWPRKMQRAVRLTTLETEMTRHAASGRSVLVADGTPAQVLARHRDHVRRVERERTTVAVPLGSLDDVVDVANTAFKHAEQVETASVLVVGLAHMVAVLIALVLVVVGFWHRSFWLLALVVPVAGVAWWASVPLVVMARKWRSIRPPFPWTKDQRSRFLTPRG</sequence>
<name>A0ABN3UWX3_9MICO</name>